<sequence length="340" mass="39009">MNKHFVSIICPVSNEEKYIERCVKSVIEQDYPKELMEILYVDGMSTDNTRSIILNYVQKYSFIKLLDNPNKIVSPALNIGINNSIGDVIVRLDGHCIYPSNYISRLVYNLYHLKADNVGAVLNTLPAHETSVCRAIAIGMSHRFGVGNSLCRIGANEVMQADTVPFGCFKKEIFDKLGGFDLDLVRNQDDEFNARIIKNGGKIFLIPDLVIDYYARDKISKMSKMFYQYGLFKPLVNKKLGSPATIRQFFPVMFLLGLIVGIPLSYINIYFAIIYLVVILFYCILAVYFSLKEVKKWRDWNLIFFLPITFLIIHLSYGWGYFKGIYQVLMGYSFSAKTNR</sequence>
<dbReference type="InterPro" id="IPR029044">
    <property type="entry name" value="Nucleotide-diphossugar_trans"/>
</dbReference>
<feature type="transmembrane region" description="Helical" evidence="1">
    <location>
        <begin position="273"/>
        <end position="291"/>
    </location>
</feature>
<dbReference type="Proteomes" id="UP000254424">
    <property type="component" value="Unassembled WGS sequence"/>
</dbReference>
<keyword evidence="1" id="KW-0472">Membrane</keyword>
<dbReference type="OrthoDB" id="9802649at2"/>
<dbReference type="PANTHER" id="PTHR22916">
    <property type="entry name" value="GLYCOSYLTRANSFERASE"/>
    <property type="match status" value="1"/>
</dbReference>
<dbReference type="SUPFAM" id="SSF53448">
    <property type="entry name" value="Nucleotide-diphospho-sugar transferases"/>
    <property type="match status" value="1"/>
</dbReference>
<dbReference type="Pfam" id="PF00535">
    <property type="entry name" value="Glycos_transf_2"/>
    <property type="match status" value="1"/>
</dbReference>
<proteinExistence type="predicted"/>
<feature type="transmembrane region" description="Helical" evidence="1">
    <location>
        <begin position="249"/>
        <end position="267"/>
    </location>
</feature>
<dbReference type="InterPro" id="IPR001173">
    <property type="entry name" value="Glyco_trans_2-like"/>
</dbReference>
<evidence type="ECO:0000256" key="1">
    <source>
        <dbReference type="SAM" id="Phobius"/>
    </source>
</evidence>
<dbReference type="GeneID" id="93070788"/>
<dbReference type="EMBL" id="UFSX01000001">
    <property type="protein sequence ID" value="SUV28896.1"/>
    <property type="molecule type" value="Genomic_DNA"/>
</dbReference>
<keyword evidence="3" id="KW-0808">Transferase</keyword>
<dbReference type="AlphaFoldDB" id="A0A380YL97"/>
<organism evidence="3 4">
    <name type="scientific">Bacteroides eggerthii</name>
    <dbReference type="NCBI Taxonomy" id="28111"/>
    <lineage>
        <taxon>Bacteria</taxon>
        <taxon>Pseudomonadati</taxon>
        <taxon>Bacteroidota</taxon>
        <taxon>Bacteroidia</taxon>
        <taxon>Bacteroidales</taxon>
        <taxon>Bacteroidaceae</taxon>
        <taxon>Bacteroides</taxon>
    </lineage>
</organism>
<dbReference type="PANTHER" id="PTHR22916:SF71">
    <property type="entry name" value="GLYCOSYL TRANSFERASE"/>
    <property type="match status" value="1"/>
</dbReference>
<name>A0A380YL97_9BACE</name>
<feature type="domain" description="Glycosyltransferase 2-like" evidence="2">
    <location>
        <begin position="7"/>
        <end position="121"/>
    </location>
</feature>
<reference evidence="3 4" key="1">
    <citation type="submission" date="2018-06" db="EMBL/GenBank/DDBJ databases">
        <authorList>
            <consortium name="Pathogen Informatics"/>
            <person name="Doyle S."/>
        </authorList>
    </citation>
    <scope>NUCLEOTIDE SEQUENCE [LARGE SCALE GENOMIC DNA]</scope>
    <source>
        <strain evidence="3 4">NCTC11155</strain>
    </source>
</reference>
<keyword evidence="1" id="KW-1133">Transmembrane helix</keyword>
<protein>
    <submittedName>
        <fullName evidence="3">Putative glycosyltransferase</fullName>
    </submittedName>
</protein>
<evidence type="ECO:0000313" key="4">
    <source>
        <dbReference type="Proteomes" id="UP000254424"/>
    </source>
</evidence>
<feature type="transmembrane region" description="Helical" evidence="1">
    <location>
        <begin position="303"/>
        <end position="322"/>
    </location>
</feature>
<evidence type="ECO:0000259" key="2">
    <source>
        <dbReference type="Pfam" id="PF00535"/>
    </source>
</evidence>
<dbReference type="GO" id="GO:0016758">
    <property type="term" value="F:hexosyltransferase activity"/>
    <property type="evidence" value="ECO:0007669"/>
    <property type="project" value="UniProtKB-ARBA"/>
</dbReference>
<dbReference type="Gene3D" id="3.90.550.10">
    <property type="entry name" value="Spore Coat Polysaccharide Biosynthesis Protein SpsA, Chain A"/>
    <property type="match status" value="1"/>
</dbReference>
<dbReference type="CDD" id="cd02525">
    <property type="entry name" value="Succinoglycan_BP_ExoA"/>
    <property type="match status" value="1"/>
</dbReference>
<dbReference type="STRING" id="483216.BACEGG_01712"/>
<gene>
    <name evidence="3" type="ORF">NCTC11155_00854</name>
</gene>
<accession>A0A380YL97</accession>
<dbReference type="RefSeq" id="WP_004290003.1">
    <property type="nucleotide sequence ID" value="NZ_CABKNQ010000019.1"/>
</dbReference>
<evidence type="ECO:0000313" key="3">
    <source>
        <dbReference type="EMBL" id="SUV28896.1"/>
    </source>
</evidence>
<keyword evidence="1" id="KW-0812">Transmembrane</keyword>